<evidence type="ECO:0000256" key="1">
    <source>
        <dbReference type="SAM" id="SignalP"/>
    </source>
</evidence>
<proteinExistence type="predicted"/>
<dbReference type="AlphaFoldDB" id="A0A9W9HMS8"/>
<reference evidence="2" key="2">
    <citation type="journal article" date="2023" name="IMA Fungus">
        <title>Comparative genomic study of the Penicillium genus elucidates a diverse pangenome and 15 lateral gene transfer events.</title>
        <authorList>
            <person name="Petersen C."/>
            <person name="Sorensen T."/>
            <person name="Nielsen M.R."/>
            <person name="Sondergaard T.E."/>
            <person name="Sorensen J.L."/>
            <person name="Fitzpatrick D.A."/>
            <person name="Frisvad J.C."/>
            <person name="Nielsen K.L."/>
        </authorList>
    </citation>
    <scope>NUCLEOTIDE SEQUENCE</scope>
    <source>
        <strain evidence="2">IBT 26290</strain>
    </source>
</reference>
<sequence>MKFQTALGALLALAVAASAAPVSSVSKTVELSGNQLKGVLSALGKGDLLAANQVITCSVAYTLALSTTGPPYTIDLTTLDLSNCTYSGP</sequence>
<dbReference type="Proteomes" id="UP001149163">
    <property type="component" value="Unassembled WGS sequence"/>
</dbReference>
<comment type="caution">
    <text evidence="2">The sequence shown here is derived from an EMBL/GenBank/DDBJ whole genome shotgun (WGS) entry which is preliminary data.</text>
</comment>
<organism evidence="2 3">
    <name type="scientific">Penicillium canariense</name>
    <dbReference type="NCBI Taxonomy" id="189055"/>
    <lineage>
        <taxon>Eukaryota</taxon>
        <taxon>Fungi</taxon>
        <taxon>Dikarya</taxon>
        <taxon>Ascomycota</taxon>
        <taxon>Pezizomycotina</taxon>
        <taxon>Eurotiomycetes</taxon>
        <taxon>Eurotiomycetidae</taxon>
        <taxon>Eurotiales</taxon>
        <taxon>Aspergillaceae</taxon>
        <taxon>Penicillium</taxon>
    </lineage>
</organism>
<reference evidence="2" key="1">
    <citation type="submission" date="2022-11" db="EMBL/GenBank/DDBJ databases">
        <authorList>
            <person name="Petersen C."/>
        </authorList>
    </citation>
    <scope>NUCLEOTIDE SEQUENCE</scope>
    <source>
        <strain evidence="2">IBT 26290</strain>
    </source>
</reference>
<keyword evidence="3" id="KW-1185">Reference proteome</keyword>
<dbReference type="GeneID" id="81431644"/>
<accession>A0A9W9HMS8</accession>
<evidence type="ECO:0000313" key="2">
    <source>
        <dbReference type="EMBL" id="KAJ5151092.1"/>
    </source>
</evidence>
<name>A0A9W9HMS8_9EURO</name>
<dbReference type="RefSeq" id="XP_056538425.1">
    <property type="nucleotide sequence ID" value="XM_056692468.1"/>
</dbReference>
<keyword evidence="1" id="KW-0732">Signal</keyword>
<feature type="chain" id="PRO_5040847200" evidence="1">
    <location>
        <begin position="20"/>
        <end position="89"/>
    </location>
</feature>
<dbReference type="OrthoDB" id="4281801at2759"/>
<gene>
    <name evidence="2" type="ORF">N7482_010344</name>
</gene>
<protein>
    <submittedName>
        <fullName evidence="2">Uncharacterized protein</fullName>
    </submittedName>
</protein>
<feature type="signal peptide" evidence="1">
    <location>
        <begin position="1"/>
        <end position="19"/>
    </location>
</feature>
<evidence type="ECO:0000313" key="3">
    <source>
        <dbReference type="Proteomes" id="UP001149163"/>
    </source>
</evidence>
<dbReference type="EMBL" id="JAPQKN010000008">
    <property type="protein sequence ID" value="KAJ5151092.1"/>
    <property type="molecule type" value="Genomic_DNA"/>
</dbReference>